<name>A0A9P8C8W1_9HELO</name>
<comment type="caution">
    <text evidence="2">The sequence shown here is derived from an EMBL/GenBank/DDBJ whole genome shotgun (WGS) entry which is preliminary data.</text>
</comment>
<keyword evidence="1" id="KW-0812">Transmembrane</keyword>
<dbReference type="EMBL" id="MU251374">
    <property type="protein sequence ID" value="KAG9238169.1"/>
    <property type="molecule type" value="Genomic_DNA"/>
</dbReference>
<evidence type="ECO:0000256" key="1">
    <source>
        <dbReference type="SAM" id="Phobius"/>
    </source>
</evidence>
<evidence type="ECO:0000313" key="3">
    <source>
        <dbReference type="Proteomes" id="UP000824998"/>
    </source>
</evidence>
<protein>
    <submittedName>
        <fullName evidence="2">Uncharacterized protein</fullName>
    </submittedName>
</protein>
<gene>
    <name evidence="2" type="ORF">BJ875DRAFT_76230</name>
</gene>
<accession>A0A9P8C8W1</accession>
<feature type="transmembrane region" description="Helical" evidence="1">
    <location>
        <begin position="74"/>
        <end position="92"/>
    </location>
</feature>
<dbReference type="AlphaFoldDB" id="A0A9P8C8W1"/>
<evidence type="ECO:0000313" key="2">
    <source>
        <dbReference type="EMBL" id="KAG9238169.1"/>
    </source>
</evidence>
<organism evidence="2 3">
    <name type="scientific">Amylocarpus encephaloides</name>
    <dbReference type="NCBI Taxonomy" id="45428"/>
    <lineage>
        <taxon>Eukaryota</taxon>
        <taxon>Fungi</taxon>
        <taxon>Dikarya</taxon>
        <taxon>Ascomycota</taxon>
        <taxon>Pezizomycotina</taxon>
        <taxon>Leotiomycetes</taxon>
        <taxon>Helotiales</taxon>
        <taxon>Helotiales incertae sedis</taxon>
        <taxon>Amylocarpus</taxon>
    </lineage>
</organism>
<reference evidence="2" key="1">
    <citation type="journal article" date="2021" name="IMA Fungus">
        <title>Genomic characterization of three marine fungi, including Emericellopsis atlantica sp. nov. with signatures of a generalist lifestyle and marine biomass degradation.</title>
        <authorList>
            <person name="Hagestad O.C."/>
            <person name="Hou L."/>
            <person name="Andersen J.H."/>
            <person name="Hansen E.H."/>
            <person name="Altermark B."/>
            <person name="Li C."/>
            <person name="Kuhnert E."/>
            <person name="Cox R.J."/>
            <person name="Crous P.W."/>
            <person name="Spatafora J.W."/>
            <person name="Lail K."/>
            <person name="Amirebrahimi M."/>
            <person name="Lipzen A."/>
            <person name="Pangilinan J."/>
            <person name="Andreopoulos W."/>
            <person name="Hayes R.D."/>
            <person name="Ng V."/>
            <person name="Grigoriev I.V."/>
            <person name="Jackson S.A."/>
            <person name="Sutton T.D.S."/>
            <person name="Dobson A.D.W."/>
            <person name="Rama T."/>
        </authorList>
    </citation>
    <scope>NUCLEOTIDE SEQUENCE</scope>
    <source>
        <strain evidence="2">TRa018bII</strain>
    </source>
</reference>
<keyword evidence="1" id="KW-0472">Membrane</keyword>
<sequence length="93" mass="9991">MRPTKETFNLTGQMAARGPNDPLPVSCSRGGWLGPGLAHQTGIDCCSFLLELGIPCSSSVVYNFSFSLILGSPSHLWSILNFMFLISVGILLC</sequence>
<proteinExistence type="predicted"/>
<keyword evidence="3" id="KW-1185">Reference proteome</keyword>
<keyword evidence="1" id="KW-1133">Transmembrane helix</keyword>
<dbReference type="Proteomes" id="UP000824998">
    <property type="component" value="Unassembled WGS sequence"/>
</dbReference>